<proteinExistence type="predicted"/>
<name>X1BW41_9ZZZZ</name>
<dbReference type="AlphaFoldDB" id="X1BW41"/>
<reference evidence="1" key="1">
    <citation type="journal article" date="2014" name="Front. Microbiol.">
        <title>High frequency of phylogenetically diverse reductive dehalogenase-homologous genes in deep subseafloor sedimentary metagenomes.</title>
        <authorList>
            <person name="Kawai M."/>
            <person name="Futagami T."/>
            <person name="Toyoda A."/>
            <person name="Takaki Y."/>
            <person name="Nishi S."/>
            <person name="Hori S."/>
            <person name="Arai W."/>
            <person name="Tsubouchi T."/>
            <person name="Morono Y."/>
            <person name="Uchiyama I."/>
            <person name="Ito T."/>
            <person name="Fujiyama A."/>
            <person name="Inagaki F."/>
            <person name="Takami H."/>
        </authorList>
    </citation>
    <scope>NUCLEOTIDE SEQUENCE</scope>
    <source>
        <strain evidence="1">Expedition CK06-06</strain>
    </source>
</reference>
<gene>
    <name evidence="1" type="ORF">S01H4_26910</name>
</gene>
<comment type="caution">
    <text evidence="1">The sequence shown here is derived from an EMBL/GenBank/DDBJ whole genome shotgun (WGS) entry which is preliminary data.</text>
</comment>
<dbReference type="EMBL" id="BART01013052">
    <property type="protein sequence ID" value="GAG88398.1"/>
    <property type="molecule type" value="Genomic_DNA"/>
</dbReference>
<sequence>MTKTKTCLKCGITRARKYFYTEKRTKDGLRSQCKICCDKAGKEYLQIPEKKAAVRKYQKEYRQTPEHKVINRKAHQKFRRTIKGKVAIKAYIQKFLHTVEGLLYYRYCKMDAACNDLDYKGHDCYNSRGIKNKFKS</sequence>
<evidence type="ECO:0000313" key="1">
    <source>
        <dbReference type="EMBL" id="GAG88398.1"/>
    </source>
</evidence>
<accession>X1BW41</accession>
<protein>
    <submittedName>
        <fullName evidence="1">Uncharacterized protein</fullName>
    </submittedName>
</protein>
<organism evidence="1">
    <name type="scientific">marine sediment metagenome</name>
    <dbReference type="NCBI Taxonomy" id="412755"/>
    <lineage>
        <taxon>unclassified sequences</taxon>
        <taxon>metagenomes</taxon>
        <taxon>ecological metagenomes</taxon>
    </lineage>
</organism>
<feature type="non-terminal residue" evidence="1">
    <location>
        <position position="136"/>
    </location>
</feature>